<protein>
    <submittedName>
        <fullName evidence="1">Uncharacterized protein</fullName>
    </submittedName>
</protein>
<proteinExistence type="predicted"/>
<dbReference type="EMBL" id="JACGWJ010000015">
    <property type="protein sequence ID" value="KAL0366303.1"/>
    <property type="molecule type" value="Genomic_DNA"/>
</dbReference>
<dbReference type="AlphaFoldDB" id="A0AAW2QEQ5"/>
<reference evidence="1" key="1">
    <citation type="submission" date="2020-06" db="EMBL/GenBank/DDBJ databases">
        <authorList>
            <person name="Li T."/>
            <person name="Hu X."/>
            <person name="Zhang T."/>
            <person name="Song X."/>
            <person name="Zhang H."/>
            <person name="Dai N."/>
            <person name="Sheng W."/>
            <person name="Hou X."/>
            <person name="Wei L."/>
        </authorList>
    </citation>
    <scope>NUCLEOTIDE SEQUENCE</scope>
    <source>
        <strain evidence="1">G02</strain>
        <tissue evidence="1">Leaf</tissue>
    </source>
</reference>
<organism evidence="1">
    <name type="scientific">Sesamum radiatum</name>
    <name type="common">Black benniseed</name>
    <dbReference type="NCBI Taxonomy" id="300843"/>
    <lineage>
        <taxon>Eukaryota</taxon>
        <taxon>Viridiplantae</taxon>
        <taxon>Streptophyta</taxon>
        <taxon>Embryophyta</taxon>
        <taxon>Tracheophyta</taxon>
        <taxon>Spermatophyta</taxon>
        <taxon>Magnoliopsida</taxon>
        <taxon>eudicotyledons</taxon>
        <taxon>Gunneridae</taxon>
        <taxon>Pentapetalae</taxon>
        <taxon>asterids</taxon>
        <taxon>lamiids</taxon>
        <taxon>Lamiales</taxon>
        <taxon>Pedaliaceae</taxon>
        <taxon>Sesamum</taxon>
    </lineage>
</organism>
<reference evidence="1" key="2">
    <citation type="journal article" date="2024" name="Plant">
        <title>Genomic evolution and insights into agronomic trait innovations of Sesamum species.</title>
        <authorList>
            <person name="Miao H."/>
            <person name="Wang L."/>
            <person name="Qu L."/>
            <person name="Liu H."/>
            <person name="Sun Y."/>
            <person name="Le M."/>
            <person name="Wang Q."/>
            <person name="Wei S."/>
            <person name="Zheng Y."/>
            <person name="Lin W."/>
            <person name="Duan Y."/>
            <person name="Cao H."/>
            <person name="Xiong S."/>
            <person name="Wang X."/>
            <person name="Wei L."/>
            <person name="Li C."/>
            <person name="Ma Q."/>
            <person name="Ju M."/>
            <person name="Zhao R."/>
            <person name="Li G."/>
            <person name="Mu C."/>
            <person name="Tian Q."/>
            <person name="Mei H."/>
            <person name="Zhang T."/>
            <person name="Gao T."/>
            <person name="Zhang H."/>
        </authorList>
    </citation>
    <scope>NUCLEOTIDE SEQUENCE</scope>
    <source>
        <strain evidence="1">G02</strain>
    </source>
</reference>
<sequence>MPPKNTQALEEAVLAISERLSEISASMEQRHKSLAAAVSDIQHHLTTLPSPTLPSPVLPRPAPLPPHPCSPPRCLHLYPNLLSFSCYPLMVQLPSTGFFASNILLFIRFLPSNASM</sequence>
<gene>
    <name evidence="1" type="ORF">Sradi_3520400</name>
</gene>
<evidence type="ECO:0000313" key="1">
    <source>
        <dbReference type="EMBL" id="KAL0366303.1"/>
    </source>
</evidence>
<accession>A0AAW2QEQ5</accession>
<name>A0AAW2QEQ5_SESRA</name>
<comment type="caution">
    <text evidence="1">The sequence shown here is derived from an EMBL/GenBank/DDBJ whole genome shotgun (WGS) entry which is preliminary data.</text>
</comment>